<protein>
    <submittedName>
        <fullName evidence="2">GNAT family N-acetyltransferase</fullName>
    </submittedName>
</protein>
<reference evidence="2 3" key="1">
    <citation type="submission" date="2019-11" db="EMBL/GenBank/DDBJ databases">
        <title>Genome of Strain BIT-d1.</title>
        <authorList>
            <person name="Yang Y."/>
        </authorList>
    </citation>
    <scope>NUCLEOTIDE SEQUENCE [LARGE SCALE GENOMIC DNA]</scope>
    <source>
        <strain evidence="2 3">BIT-d1</strain>
    </source>
</reference>
<dbReference type="Proteomes" id="UP000438760">
    <property type="component" value="Unassembled WGS sequence"/>
</dbReference>
<gene>
    <name evidence="2" type="ORF">GJV76_03945</name>
</gene>
<dbReference type="PROSITE" id="PS51186">
    <property type="entry name" value="GNAT"/>
    <property type="match status" value="1"/>
</dbReference>
<dbReference type="AlphaFoldDB" id="A0A6I3LL98"/>
<proteinExistence type="predicted"/>
<dbReference type="InterPro" id="IPR016181">
    <property type="entry name" value="Acyl_CoA_acyltransferase"/>
</dbReference>
<dbReference type="EMBL" id="WMJX01000005">
    <property type="protein sequence ID" value="MTG97291.1"/>
    <property type="molecule type" value="Genomic_DNA"/>
</dbReference>
<sequence length="170" mass="20125">MINLAETTTFIPVDKDNIHLILPLAEKIWEDTYLHIIGQEQIDYMLPMMYSDERILGELKEGYQWELLMQGDELLGYTNYKLMEDNRVFLSKLYTNVYKQEKGLGHFMFQHVVDYAKREGATAVYLTVNKNNQRAIDFYIRNNMKCIESKTFDIGCGYVMDDYIYQLDLL</sequence>
<feature type="domain" description="N-acetyltransferase" evidence="1">
    <location>
        <begin position="8"/>
        <end position="170"/>
    </location>
</feature>
<dbReference type="GO" id="GO:0016747">
    <property type="term" value="F:acyltransferase activity, transferring groups other than amino-acyl groups"/>
    <property type="evidence" value="ECO:0007669"/>
    <property type="project" value="InterPro"/>
</dbReference>
<dbReference type="Pfam" id="PF00583">
    <property type="entry name" value="Acetyltransf_1"/>
    <property type="match status" value="1"/>
</dbReference>
<dbReference type="SUPFAM" id="SSF55729">
    <property type="entry name" value="Acyl-CoA N-acyltransferases (Nat)"/>
    <property type="match status" value="1"/>
</dbReference>
<keyword evidence="2" id="KW-0808">Transferase</keyword>
<dbReference type="OrthoDB" id="9800604at2"/>
<accession>A0A6I3LL98</accession>
<evidence type="ECO:0000259" key="1">
    <source>
        <dbReference type="PROSITE" id="PS51186"/>
    </source>
</evidence>
<organism evidence="2 3">
    <name type="scientific">Myroides albus</name>
    <dbReference type="NCBI Taxonomy" id="2562892"/>
    <lineage>
        <taxon>Bacteria</taxon>
        <taxon>Pseudomonadati</taxon>
        <taxon>Bacteroidota</taxon>
        <taxon>Flavobacteriia</taxon>
        <taxon>Flavobacteriales</taxon>
        <taxon>Flavobacteriaceae</taxon>
        <taxon>Myroides</taxon>
    </lineage>
</organism>
<comment type="caution">
    <text evidence="2">The sequence shown here is derived from an EMBL/GenBank/DDBJ whole genome shotgun (WGS) entry which is preliminary data.</text>
</comment>
<dbReference type="CDD" id="cd04301">
    <property type="entry name" value="NAT_SF"/>
    <property type="match status" value="1"/>
</dbReference>
<name>A0A6I3LL98_9FLAO</name>
<evidence type="ECO:0000313" key="3">
    <source>
        <dbReference type="Proteomes" id="UP000438760"/>
    </source>
</evidence>
<keyword evidence="3" id="KW-1185">Reference proteome</keyword>
<dbReference type="InterPro" id="IPR000182">
    <property type="entry name" value="GNAT_dom"/>
</dbReference>
<evidence type="ECO:0000313" key="2">
    <source>
        <dbReference type="EMBL" id="MTG97291.1"/>
    </source>
</evidence>
<dbReference type="RefSeq" id="WP_155091340.1">
    <property type="nucleotide sequence ID" value="NZ_CP102754.1"/>
</dbReference>
<dbReference type="Gene3D" id="3.40.630.30">
    <property type="match status" value="1"/>
</dbReference>